<keyword evidence="6" id="KW-1185">Reference proteome</keyword>
<dbReference type="Gene3D" id="3.40.630.30">
    <property type="match status" value="1"/>
</dbReference>
<dbReference type="Pfam" id="PF00583">
    <property type="entry name" value="Acetyltransf_1"/>
    <property type="match status" value="1"/>
</dbReference>
<evidence type="ECO:0000313" key="6">
    <source>
        <dbReference type="Proteomes" id="UP000323521"/>
    </source>
</evidence>
<dbReference type="CDD" id="cd04301">
    <property type="entry name" value="NAT_SF"/>
    <property type="match status" value="1"/>
</dbReference>
<dbReference type="PANTHER" id="PTHR10545">
    <property type="entry name" value="DIAMINE N-ACETYLTRANSFERASE"/>
    <property type="match status" value="1"/>
</dbReference>
<name>A0A3G1KWD2_FORW1</name>
<keyword evidence="3" id="KW-0012">Acyltransferase</keyword>
<evidence type="ECO:0000256" key="2">
    <source>
        <dbReference type="ARBA" id="ARBA00022679"/>
    </source>
</evidence>
<dbReference type="Proteomes" id="UP000323521">
    <property type="component" value="Chromosome"/>
</dbReference>
<reference evidence="5 6" key="1">
    <citation type="submission" date="2016-10" db="EMBL/GenBank/DDBJ databases">
        <title>Complete Genome Sequence of Peptococcaceae strain DCMF.</title>
        <authorList>
            <person name="Edwards R.J."/>
            <person name="Holland S.I."/>
            <person name="Deshpande N.P."/>
            <person name="Wong Y.K."/>
            <person name="Ertan H."/>
            <person name="Manefield M."/>
            <person name="Russell T.L."/>
            <person name="Lee M.J."/>
        </authorList>
    </citation>
    <scope>NUCLEOTIDE SEQUENCE [LARGE SCALE GENOMIC DNA]</scope>
    <source>
        <strain evidence="5 6">DCMF</strain>
    </source>
</reference>
<evidence type="ECO:0000313" key="5">
    <source>
        <dbReference type="EMBL" id="ATW26756.1"/>
    </source>
</evidence>
<organism evidence="5 6">
    <name type="scientific">Formimonas warabiya</name>
    <dbReference type="NCBI Taxonomy" id="1761012"/>
    <lineage>
        <taxon>Bacteria</taxon>
        <taxon>Bacillati</taxon>
        <taxon>Bacillota</taxon>
        <taxon>Clostridia</taxon>
        <taxon>Eubacteriales</taxon>
        <taxon>Peptococcaceae</taxon>
        <taxon>Candidatus Formimonas</taxon>
    </lineage>
</organism>
<dbReference type="RefSeq" id="WP_214658762.1">
    <property type="nucleotide sequence ID" value="NZ_CP017634.1"/>
</dbReference>
<dbReference type="PANTHER" id="PTHR10545:SF29">
    <property type="entry name" value="GH14572P-RELATED"/>
    <property type="match status" value="1"/>
</dbReference>
<feature type="domain" description="N-acetyltransferase" evidence="4">
    <location>
        <begin position="11"/>
        <end position="168"/>
    </location>
</feature>
<gene>
    <name evidence="5" type="ORF">DCMF_20085</name>
</gene>
<comment type="similarity">
    <text evidence="1">Belongs to the acetyltransferase family.</text>
</comment>
<evidence type="ECO:0000256" key="1">
    <source>
        <dbReference type="ARBA" id="ARBA00008694"/>
    </source>
</evidence>
<dbReference type="InterPro" id="IPR051016">
    <property type="entry name" value="Diverse_Substrate_AcTransf"/>
</dbReference>
<dbReference type="AlphaFoldDB" id="A0A3G1KWD2"/>
<evidence type="ECO:0000259" key="4">
    <source>
        <dbReference type="PROSITE" id="PS51186"/>
    </source>
</evidence>
<accession>A0A3G1KWD2</accession>
<keyword evidence="2 5" id="KW-0808">Transferase</keyword>
<dbReference type="KEGG" id="fwa:DCMF_20085"/>
<protein>
    <submittedName>
        <fullName evidence="5">GNAT family N-acetyltransferase</fullName>
    </submittedName>
</protein>
<evidence type="ECO:0000256" key="3">
    <source>
        <dbReference type="ARBA" id="ARBA00023315"/>
    </source>
</evidence>
<dbReference type="GO" id="GO:0008080">
    <property type="term" value="F:N-acetyltransferase activity"/>
    <property type="evidence" value="ECO:0007669"/>
    <property type="project" value="UniProtKB-ARBA"/>
</dbReference>
<dbReference type="SUPFAM" id="SSF55729">
    <property type="entry name" value="Acyl-CoA N-acyltransferases (Nat)"/>
    <property type="match status" value="1"/>
</dbReference>
<proteinExistence type="inferred from homology"/>
<dbReference type="EMBL" id="CP017634">
    <property type="protein sequence ID" value="ATW26756.1"/>
    <property type="molecule type" value="Genomic_DNA"/>
</dbReference>
<dbReference type="PROSITE" id="PS51186">
    <property type="entry name" value="GNAT"/>
    <property type="match status" value="1"/>
</dbReference>
<dbReference type="InterPro" id="IPR016181">
    <property type="entry name" value="Acyl_CoA_acyltransferase"/>
</dbReference>
<dbReference type="FunFam" id="3.40.630.30:FF:000064">
    <property type="entry name" value="GNAT family acetyltransferase"/>
    <property type="match status" value="1"/>
</dbReference>
<sequence length="168" mass="19240">MTNIETKILGFRLRFAQRGDVPLIVKYIRDLAAYEGELDQVTCTSEVLERDMFDRGGAEALIGEFNGVPVGFALFHPTFSTFLGRKGMGLVDLYIEPEMRGKGFGKTMLSYLAQLAVERDCGRLEWPCHDWNDPAIKLYKKWGAFPISNLRTYRLCDEALSEFSKKWR</sequence>
<dbReference type="InterPro" id="IPR000182">
    <property type="entry name" value="GNAT_dom"/>
</dbReference>